<dbReference type="RefSeq" id="WP_305169415.1">
    <property type="nucleotide sequence ID" value="NZ_JAUUUU010000001.1"/>
</dbReference>
<reference evidence="4" key="2">
    <citation type="submission" date="2023-08" db="EMBL/GenBank/DDBJ databases">
        <authorList>
            <person name="Luo J."/>
        </authorList>
    </citation>
    <scope>NUCLEOTIDE SEQUENCE</scope>
    <source>
        <strain evidence="4">DSM 25064</strain>
    </source>
</reference>
<dbReference type="AlphaFoldDB" id="A0AAW8AZV0"/>
<keyword evidence="5" id="KW-1185">Reference proteome</keyword>
<feature type="domain" description="Hydantoinase A/oxoprolinase" evidence="1">
    <location>
        <begin position="217"/>
        <end position="497"/>
    </location>
</feature>
<dbReference type="Pfam" id="PF19278">
    <property type="entry name" value="Hydant_A_C"/>
    <property type="match status" value="1"/>
</dbReference>
<dbReference type="Proteomes" id="UP001178354">
    <property type="component" value="Unassembled WGS sequence"/>
</dbReference>
<gene>
    <name evidence="4" type="ORF">Q8A57_02875</name>
</gene>
<proteinExistence type="predicted"/>
<dbReference type="InterPro" id="IPR045079">
    <property type="entry name" value="Oxoprolinase-like"/>
</dbReference>
<organism evidence="4 5">
    <name type="scientific">Porticoccus litoralis</name>
    <dbReference type="NCBI Taxonomy" id="434086"/>
    <lineage>
        <taxon>Bacteria</taxon>
        <taxon>Pseudomonadati</taxon>
        <taxon>Pseudomonadota</taxon>
        <taxon>Gammaproteobacteria</taxon>
        <taxon>Cellvibrionales</taxon>
        <taxon>Porticoccaceae</taxon>
        <taxon>Porticoccus</taxon>
    </lineage>
</organism>
<name>A0AAW8AZV0_9GAMM</name>
<sequence length="715" mass="77988">MKRISVDIGGTFTDCFVVWDNKYIETKALTTHQNLALGFNEAVEKAYTELGITMEEILGGVDSVRYATTLGTNALIEHNGPRIGMLVTAGYEAMVPLSRGRGYGEGLDELGKQNLPDAQRPAPLVLPHMIEGVRERLGFQGELVMPLDEKDVRERIRSLVNKGAQAIVVCLINSVVNPEHEKRVEQILLDEYPSHLLGSIPVILSHRVAGRKGEYVRATSAIVDGYLHSTMYHAMSQLEQNLRANSYSKPMLVIHNSGGMAQLNSTDALQTIHSGPVSGISAAEHLAKEADLGSVVATDMGGTSYDIGIVVEGGIKHYDFNPVIDRWLVSVPMVHLVTLGAGGGSIASFDRMYNAVAVGPKSAGSDPGPACYDRGGMNPTVTDADLALGYLDPTNYAGGHIPLNPKRSMFAIEEALCDDLDVEPIEAALLIKEKVDSNMANGLHTELRVRGYDPEDFTMLAYGGNGPLHCCGIASNLNMDKILAPPMSSVFSAVGAGNMHQMHIHEMSLFLVLYDSNTRKVFSDYQRFNDIVAELSERGTNDLLRQGAEQSSIKHSLELDMRYGNQLVQTTVVIPKHTLDSAVDVLNILQQFSDDYGHRFGEGSQAPEAGIRINTIRVASFVEHDTVHFKHIKPVPESERLAPPAPLSTRTCYFVSEGPKGIETPVWRKDDIPPGTEIVGPGIVASEVTTYLIEPGWKYVSAEQGAVWFFRVEQN</sequence>
<protein>
    <submittedName>
        <fullName evidence="4">Hydantoinase/oxoprolinase family protein</fullName>
    </submittedName>
</protein>
<dbReference type="InterPro" id="IPR049517">
    <property type="entry name" value="ACX-like_C"/>
</dbReference>
<dbReference type="GO" id="GO:0017168">
    <property type="term" value="F:5-oxoprolinase (ATP-hydrolyzing) activity"/>
    <property type="evidence" value="ECO:0007669"/>
    <property type="project" value="TreeGrafter"/>
</dbReference>
<comment type="caution">
    <text evidence="4">The sequence shown here is derived from an EMBL/GenBank/DDBJ whole genome shotgun (WGS) entry which is preliminary data.</text>
</comment>
<dbReference type="Pfam" id="PF01968">
    <property type="entry name" value="Hydantoinase_A"/>
    <property type="match status" value="1"/>
</dbReference>
<feature type="domain" description="Acetophenone carboxylase-like C-terminal" evidence="3">
    <location>
        <begin position="524"/>
        <end position="698"/>
    </location>
</feature>
<evidence type="ECO:0000259" key="1">
    <source>
        <dbReference type="Pfam" id="PF01968"/>
    </source>
</evidence>
<dbReference type="PANTHER" id="PTHR11365:SF23">
    <property type="entry name" value="HYPOTHETICAL 5-OXOPROLINASE (EUROFUNG)-RELATED"/>
    <property type="match status" value="1"/>
</dbReference>
<dbReference type="InterPro" id="IPR008040">
    <property type="entry name" value="Hydant_A_N"/>
</dbReference>
<evidence type="ECO:0000259" key="3">
    <source>
        <dbReference type="Pfam" id="PF19278"/>
    </source>
</evidence>
<reference evidence="4" key="1">
    <citation type="journal article" date="2010" name="Int. J. Syst. Evol. Microbiol.">
        <title>Porticoccus litoralis gen. nov., sp. nov., a gammaproteobacterium isolated from the Yellow Sea.</title>
        <authorList>
            <person name="Oh H.M."/>
            <person name="Kim H."/>
            <person name="Kim K.M."/>
            <person name="Min G.S."/>
            <person name="Cho J.C."/>
        </authorList>
    </citation>
    <scope>NUCLEOTIDE SEQUENCE</scope>
    <source>
        <strain evidence="4">DSM 25064</strain>
    </source>
</reference>
<evidence type="ECO:0000313" key="4">
    <source>
        <dbReference type="EMBL" id="MDP1519902.1"/>
    </source>
</evidence>
<evidence type="ECO:0000259" key="2">
    <source>
        <dbReference type="Pfam" id="PF05378"/>
    </source>
</evidence>
<dbReference type="EMBL" id="JAUUUU010000001">
    <property type="protein sequence ID" value="MDP1519902.1"/>
    <property type="molecule type" value="Genomic_DNA"/>
</dbReference>
<dbReference type="GO" id="GO:0005829">
    <property type="term" value="C:cytosol"/>
    <property type="evidence" value="ECO:0007669"/>
    <property type="project" value="TreeGrafter"/>
</dbReference>
<dbReference type="PANTHER" id="PTHR11365">
    <property type="entry name" value="5-OXOPROLINASE RELATED"/>
    <property type="match status" value="1"/>
</dbReference>
<feature type="domain" description="Hydantoinase/oxoprolinase N-terminal" evidence="2">
    <location>
        <begin position="3"/>
        <end position="190"/>
    </location>
</feature>
<dbReference type="InterPro" id="IPR002821">
    <property type="entry name" value="Hydantoinase_A"/>
</dbReference>
<dbReference type="GO" id="GO:0006749">
    <property type="term" value="P:glutathione metabolic process"/>
    <property type="evidence" value="ECO:0007669"/>
    <property type="project" value="TreeGrafter"/>
</dbReference>
<accession>A0AAW8AZV0</accession>
<evidence type="ECO:0000313" key="5">
    <source>
        <dbReference type="Proteomes" id="UP001178354"/>
    </source>
</evidence>
<dbReference type="Pfam" id="PF05378">
    <property type="entry name" value="Hydant_A_N"/>
    <property type="match status" value="1"/>
</dbReference>